<gene>
    <name evidence="3" type="ORF">BKA59DRAFT_172163</name>
</gene>
<keyword evidence="1" id="KW-0175">Coiled coil</keyword>
<protein>
    <submittedName>
        <fullName evidence="3">Uncharacterized protein</fullName>
    </submittedName>
</protein>
<evidence type="ECO:0000256" key="1">
    <source>
        <dbReference type="SAM" id="Coils"/>
    </source>
</evidence>
<evidence type="ECO:0000313" key="4">
    <source>
        <dbReference type="Proteomes" id="UP000813427"/>
    </source>
</evidence>
<dbReference type="AlphaFoldDB" id="A0A8K0RTJ7"/>
<proteinExistence type="predicted"/>
<sequence>MSASTSLCLDIDETVPAVVEWDYDKATHWLARPDPKIDNITLKLRMNESRALVELSFPINLKGVNSLSTIIISVPPSSITSFDSTSVTIVPDAVQEKFHSPVTRLSFQVNKSLQLLAPIAVKEPLAPTRSQSGTVLDALRILSDVTSFGVYIEASKLSKAQLQNISDAVSKSRLTPSHDQHDLASMYCGSGGKVINLSPHVQDAPPSYDETEPPPPAPPINERKRRRVDSQDGDNEIARIWAEFKARNEQDRLVQQELSTLRQENRSLKEDLHQLRQQVTTFRNDFSILQRDVEQLQGQDTQNSVVLEGYDTRLVELRDDLEDLDAKVDSIQEHRDENGVAQSFLDKVRSDVYDDIVTRLTG</sequence>
<keyword evidence="4" id="KW-1185">Reference proteome</keyword>
<dbReference type="Gene3D" id="6.10.280.220">
    <property type="match status" value="1"/>
</dbReference>
<accession>A0A8K0RTJ7</accession>
<dbReference type="OrthoDB" id="3928699at2759"/>
<organism evidence="3 4">
    <name type="scientific">Fusarium tricinctum</name>
    <dbReference type="NCBI Taxonomy" id="61284"/>
    <lineage>
        <taxon>Eukaryota</taxon>
        <taxon>Fungi</taxon>
        <taxon>Dikarya</taxon>
        <taxon>Ascomycota</taxon>
        <taxon>Pezizomycotina</taxon>
        <taxon>Sordariomycetes</taxon>
        <taxon>Hypocreomycetidae</taxon>
        <taxon>Hypocreales</taxon>
        <taxon>Nectriaceae</taxon>
        <taxon>Fusarium</taxon>
        <taxon>Fusarium tricinctum species complex</taxon>
    </lineage>
</organism>
<feature type="coiled-coil region" evidence="1">
    <location>
        <begin position="251"/>
        <end position="334"/>
    </location>
</feature>
<comment type="caution">
    <text evidence="3">The sequence shown here is derived from an EMBL/GenBank/DDBJ whole genome shotgun (WGS) entry which is preliminary data.</text>
</comment>
<evidence type="ECO:0000256" key="2">
    <source>
        <dbReference type="SAM" id="MobiDB-lite"/>
    </source>
</evidence>
<reference evidence="3" key="1">
    <citation type="journal article" date="2021" name="Nat. Commun.">
        <title>Genetic determinants of endophytism in the Arabidopsis root mycobiome.</title>
        <authorList>
            <person name="Mesny F."/>
            <person name="Miyauchi S."/>
            <person name="Thiergart T."/>
            <person name="Pickel B."/>
            <person name="Atanasova L."/>
            <person name="Karlsson M."/>
            <person name="Huettel B."/>
            <person name="Barry K.W."/>
            <person name="Haridas S."/>
            <person name="Chen C."/>
            <person name="Bauer D."/>
            <person name="Andreopoulos W."/>
            <person name="Pangilinan J."/>
            <person name="LaButti K."/>
            <person name="Riley R."/>
            <person name="Lipzen A."/>
            <person name="Clum A."/>
            <person name="Drula E."/>
            <person name="Henrissat B."/>
            <person name="Kohler A."/>
            <person name="Grigoriev I.V."/>
            <person name="Martin F.M."/>
            <person name="Hacquard S."/>
        </authorList>
    </citation>
    <scope>NUCLEOTIDE SEQUENCE</scope>
    <source>
        <strain evidence="3">MPI-SDFR-AT-0068</strain>
    </source>
</reference>
<dbReference type="EMBL" id="JAGPXF010000004">
    <property type="protein sequence ID" value="KAH7245487.1"/>
    <property type="molecule type" value="Genomic_DNA"/>
</dbReference>
<feature type="region of interest" description="Disordered" evidence="2">
    <location>
        <begin position="196"/>
        <end position="232"/>
    </location>
</feature>
<name>A0A8K0RTJ7_9HYPO</name>
<dbReference type="Proteomes" id="UP000813427">
    <property type="component" value="Unassembled WGS sequence"/>
</dbReference>
<evidence type="ECO:0000313" key="3">
    <source>
        <dbReference type="EMBL" id="KAH7245487.1"/>
    </source>
</evidence>